<dbReference type="GO" id="GO:0046872">
    <property type="term" value="F:metal ion binding"/>
    <property type="evidence" value="ECO:0007669"/>
    <property type="project" value="UniProtKB-KW"/>
</dbReference>
<dbReference type="SMART" id="SM00238">
    <property type="entry name" value="BIR"/>
    <property type="match status" value="1"/>
</dbReference>
<name>A0A2T0A9T2_RHOTO</name>
<dbReference type="OrthoDB" id="2196114at2759"/>
<dbReference type="InterPro" id="IPR051190">
    <property type="entry name" value="Baculoviral_IAP"/>
</dbReference>
<organism evidence="4 5">
    <name type="scientific">Rhodotorula toruloides</name>
    <name type="common">Yeast</name>
    <name type="synonym">Rhodosporidium toruloides</name>
    <dbReference type="NCBI Taxonomy" id="5286"/>
    <lineage>
        <taxon>Eukaryota</taxon>
        <taxon>Fungi</taxon>
        <taxon>Dikarya</taxon>
        <taxon>Basidiomycota</taxon>
        <taxon>Pucciniomycotina</taxon>
        <taxon>Microbotryomycetes</taxon>
        <taxon>Sporidiobolales</taxon>
        <taxon>Sporidiobolaceae</taxon>
        <taxon>Rhodotorula</taxon>
    </lineage>
</organism>
<evidence type="ECO:0000256" key="1">
    <source>
        <dbReference type="ARBA" id="ARBA00022723"/>
    </source>
</evidence>
<dbReference type="Gene3D" id="1.10.1170.10">
    <property type="entry name" value="Inhibitor Of Apoptosis Protein (2mihbC-IAP-1), Chain A"/>
    <property type="match status" value="1"/>
</dbReference>
<dbReference type="EMBL" id="LCTV02000006">
    <property type="protein sequence ID" value="PRQ74729.1"/>
    <property type="molecule type" value="Genomic_DNA"/>
</dbReference>
<dbReference type="SUPFAM" id="SSF57924">
    <property type="entry name" value="Inhibitor of apoptosis (IAP) repeat"/>
    <property type="match status" value="1"/>
</dbReference>
<dbReference type="AlphaFoldDB" id="A0A2T0A9T2"/>
<keyword evidence="2" id="KW-0862">Zinc</keyword>
<proteinExistence type="predicted"/>
<dbReference type="Proteomes" id="UP000239560">
    <property type="component" value="Unassembled WGS sequence"/>
</dbReference>
<gene>
    <name evidence="4" type="ORF">AAT19DRAFT_15082</name>
</gene>
<evidence type="ECO:0000256" key="2">
    <source>
        <dbReference type="ARBA" id="ARBA00022833"/>
    </source>
</evidence>
<dbReference type="Pfam" id="PF00653">
    <property type="entry name" value="BIR"/>
    <property type="match status" value="1"/>
</dbReference>
<dbReference type="InterPro" id="IPR001370">
    <property type="entry name" value="BIR_rpt"/>
</dbReference>
<feature type="compositionally biased region" description="Polar residues" evidence="3">
    <location>
        <begin position="209"/>
        <end position="221"/>
    </location>
</feature>
<protein>
    <submittedName>
        <fullName evidence="4">Uncharacterized protein</fullName>
    </submittedName>
</protein>
<sequence length="254" mass="27879">MPPTASSSSTLFLALSRRQTFHKSRKAASTKHLNWPYPLSGAAAKTSSIHPDRLVEAGFYSTPIDEDATVTTCFACGVVVGMWEEGEDALFRHEAAAEEAGIRCPFATVRRHAWGEEGVDAPGREKENWDEYWGDEGEWHPRGERMNEARRGTFDVGWPHDDDEGGVPTRDEVRPPPPSSLKRLLTRWTCRRSQQQAGPSDPAQPPNQPISAPASTATGQSKAGKRATILCAFHVSSSSRVSERADELGKQRAA</sequence>
<dbReference type="PROSITE" id="PS50143">
    <property type="entry name" value="BIR_REPEAT_2"/>
    <property type="match status" value="1"/>
</dbReference>
<dbReference type="PANTHER" id="PTHR46771">
    <property type="entry name" value="DETERIN"/>
    <property type="match status" value="1"/>
</dbReference>
<feature type="compositionally biased region" description="Basic and acidic residues" evidence="3">
    <location>
        <begin position="241"/>
        <end position="254"/>
    </location>
</feature>
<accession>A0A2T0A9T2</accession>
<comment type="caution">
    <text evidence="4">The sequence shown here is derived from an EMBL/GenBank/DDBJ whole genome shotgun (WGS) entry which is preliminary data.</text>
</comment>
<evidence type="ECO:0000313" key="4">
    <source>
        <dbReference type="EMBL" id="PRQ74729.1"/>
    </source>
</evidence>
<keyword evidence="1" id="KW-0479">Metal-binding</keyword>
<evidence type="ECO:0000313" key="5">
    <source>
        <dbReference type="Proteomes" id="UP000239560"/>
    </source>
</evidence>
<evidence type="ECO:0000256" key="3">
    <source>
        <dbReference type="SAM" id="MobiDB-lite"/>
    </source>
</evidence>
<feature type="region of interest" description="Disordered" evidence="3">
    <location>
        <begin position="235"/>
        <end position="254"/>
    </location>
</feature>
<reference evidence="4 5" key="1">
    <citation type="journal article" date="2018" name="Elife">
        <title>Functional genomics of lipid metabolism in the oleaginous yeast Rhodosporidium toruloides.</title>
        <authorList>
            <person name="Coradetti S.T."/>
            <person name="Pinel D."/>
            <person name="Geiselman G."/>
            <person name="Ito M."/>
            <person name="Mondo S."/>
            <person name="Reilly M.C."/>
            <person name="Cheng Y.F."/>
            <person name="Bauer S."/>
            <person name="Grigoriev I."/>
            <person name="Gladden J.M."/>
            <person name="Simmons B.A."/>
            <person name="Brem R."/>
            <person name="Arkin A.P."/>
            <person name="Skerker J.M."/>
        </authorList>
    </citation>
    <scope>NUCLEOTIDE SEQUENCE [LARGE SCALE GENOMIC DNA]</scope>
    <source>
        <strain evidence="4 5">NBRC 0880</strain>
    </source>
</reference>
<dbReference type="PANTHER" id="PTHR46771:SF5">
    <property type="entry name" value="DETERIN"/>
    <property type="match status" value="1"/>
</dbReference>
<feature type="region of interest" description="Disordered" evidence="3">
    <location>
        <begin position="152"/>
        <end position="224"/>
    </location>
</feature>